<evidence type="ECO:0000313" key="3">
    <source>
        <dbReference type="EMBL" id="MBO8469341.1"/>
    </source>
</evidence>
<dbReference type="Pfam" id="PF04014">
    <property type="entry name" value="MazE_antitoxin"/>
    <property type="match status" value="1"/>
</dbReference>
<accession>A0A9D9IBT1</accession>
<evidence type="ECO:0000313" key="4">
    <source>
        <dbReference type="Proteomes" id="UP000810292"/>
    </source>
</evidence>
<organism evidence="3 4">
    <name type="scientific">Candidatus Ornithospirochaeta stercoravium</name>
    <dbReference type="NCBI Taxonomy" id="2840897"/>
    <lineage>
        <taxon>Bacteria</taxon>
        <taxon>Pseudomonadati</taxon>
        <taxon>Spirochaetota</taxon>
        <taxon>Spirochaetia</taxon>
        <taxon>Spirochaetales</taxon>
        <taxon>Spirochaetaceae</taxon>
        <taxon>Spirochaetaceae incertae sedis</taxon>
        <taxon>Candidatus Ornithospirochaeta</taxon>
    </lineage>
</organism>
<dbReference type="GO" id="GO:0003677">
    <property type="term" value="F:DNA binding"/>
    <property type="evidence" value="ECO:0007669"/>
    <property type="project" value="UniProtKB-UniRule"/>
</dbReference>
<dbReference type="EMBL" id="JADIMF010000096">
    <property type="protein sequence ID" value="MBO8469341.1"/>
    <property type="molecule type" value="Genomic_DNA"/>
</dbReference>
<evidence type="ECO:0000259" key="2">
    <source>
        <dbReference type="PROSITE" id="PS51740"/>
    </source>
</evidence>
<feature type="domain" description="SpoVT-AbrB" evidence="2">
    <location>
        <begin position="3"/>
        <end position="49"/>
    </location>
</feature>
<dbReference type="SUPFAM" id="SSF89447">
    <property type="entry name" value="AbrB/MazE/MraZ-like"/>
    <property type="match status" value="1"/>
</dbReference>
<dbReference type="InterPro" id="IPR007159">
    <property type="entry name" value="SpoVT-AbrB_dom"/>
</dbReference>
<reference evidence="3" key="2">
    <citation type="journal article" date="2021" name="PeerJ">
        <title>Extensive microbial diversity within the chicken gut microbiome revealed by metagenomics and culture.</title>
        <authorList>
            <person name="Gilroy R."/>
            <person name="Ravi A."/>
            <person name="Getino M."/>
            <person name="Pursley I."/>
            <person name="Horton D.L."/>
            <person name="Alikhan N.F."/>
            <person name="Baker D."/>
            <person name="Gharbi K."/>
            <person name="Hall N."/>
            <person name="Watson M."/>
            <person name="Adriaenssens E.M."/>
            <person name="Foster-Nyarko E."/>
            <person name="Jarju S."/>
            <person name="Secka A."/>
            <person name="Antonio M."/>
            <person name="Oren A."/>
            <person name="Chaudhuri R.R."/>
            <person name="La Ragione R."/>
            <person name="Hildebrand F."/>
            <person name="Pallen M.J."/>
        </authorList>
    </citation>
    <scope>NUCLEOTIDE SEQUENCE</scope>
    <source>
        <strain evidence="3">14700</strain>
    </source>
</reference>
<dbReference type="AlphaFoldDB" id="A0A9D9IBT1"/>
<evidence type="ECO:0000256" key="1">
    <source>
        <dbReference type="PROSITE-ProRule" id="PRU01076"/>
    </source>
</evidence>
<dbReference type="PROSITE" id="PS51740">
    <property type="entry name" value="SPOVT_ABRB"/>
    <property type="match status" value="1"/>
</dbReference>
<comment type="caution">
    <text evidence="3">The sequence shown here is derived from an EMBL/GenBank/DDBJ whole genome shotgun (WGS) entry which is preliminary data.</text>
</comment>
<sequence>MITTISKWGNSQGVRIPNDILKSIGYSTGDKVIITVTESGILVQKSTKQPNELKAAGMLKGYVKRHISDREMEKAWKEAAVEKWNEKNS</sequence>
<proteinExistence type="predicted"/>
<dbReference type="Proteomes" id="UP000810292">
    <property type="component" value="Unassembled WGS sequence"/>
</dbReference>
<keyword evidence="1 3" id="KW-0238">DNA-binding</keyword>
<reference evidence="3" key="1">
    <citation type="submission" date="2020-10" db="EMBL/GenBank/DDBJ databases">
        <authorList>
            <person name="Gilroy R."/>
        </authorList>
    </citation>
    <scope>NUCLEOTIDE SEQUENCE</scope>
    <source>
        <strain evidence="3">14700</strain>
    </source>
</reference>
<gene>
    <name evidence="3" type="ORF">IAA72_06125</name>
</gene>
<dbReference type="SMART" id="SM00966">
    <property type="entry name" value="SpoVT_AbrB"/>
    <property type="match status" value="1"/>
</dbReference>
<name>A0A9D9IBT1_9SPIO</name>
<protein>
    <submittedName>
        <fullName evidence="3">AbrB/MazE/SpoVT family DNA-binding domain-containing protein</fullName>
    </submittedName>
</protein>
<dbReference type="Gene3D" id="2.10.260.10">
    <property type="match status" value="1"/>
</dbReference>
<dbReference type="InterPro" id="IPR037914">
    <property type="entry name" value="SpoVT-AbrB_sf"/>
</dbReference>